<keyword evidence="1" id="KW-0378">Hydrolase</keyword>
<keyword evidence="3" id="KW-1185">Reference proteome</keyword>
<dbReference type="OrthoDB" id="272985at2759"/>
<dbReference type="GO" id="GO:0006310">
    <property type="term" value="P:DNA recombination"/>
    <property type="evidence" value="ECO:0007669"/>
    <property type="project" value="UniProtKB-KW"/>
</dbReference>
<dbReference type="GO" id="GO:0000723">
    <property type="term" value="P:telomere maintenance"/>
    <property type="evidence" value="ECO:0007669"/>
    <property type="project" value="InterPro"/>
</dbReference>
<comment type="similarity">
    <text evidence="1">Belongs to the helicase family.</text>
</comment>
<keyword evidence="1" id="KW-0227">DNA damage</keyword>
<dbReference type="EC" id="5.6.2.3" evidence="1"/>
<keyword evidence="1" id="KW-0547">Nucleotide-binding</keyword>
<sequence>MNLLTADKPMCTTTKNSETAKLIRECKILIWDECTMAHKLALEAVDRTMKDLRGDSRRFGGAMILLSGDFRQILPVIPKFTAADVINACVKSSFLWWYVKKLKLTTNMRVALQNDRSAVEFSRQLLALGNGQIPIDLSTRLISFPENFVSSHRRRRNSLQKCSQELKTIINILIE</sequence>
<dbReference type="PANTHER" id="PTHR10492:SF94">
    <property type="entry name" value="ATP-DEPENDENT DNA HELICASE"/>
    <property type="match status" value="1"/>
</dbReference>
<evidence type="ECO:0000259" key="2">
    <source>
        <dbReference type="Pfam" id="PF05970"/>
    </source>
</evidence>
<dbReference type="GO" id="GO:0043139">
    <property type="term" value="F:5'-3' DNA helicase activity"/>
    <property type="evidence" value="ECO:0007669"/>
    <property type="project" value="UniProtKB-EC"/>
</dbReference>
<organism evidence="3 4">
    <name type="scientific">Sipha flava</name>
    <name type="common">yellow sugarcane aphid</name>
    <dbReference type="NCBI Taxonomy" id="143950"/>
    <lineage>
        <taxon>Eukaryota</taxon>
        <taxon>Metazoa</taxon>
        <taxon>Ecdysozoa</taxon>
        <taxon>Arthropoda</taxon>
        <taxon>Hexapoda</taxon>
        <taxon>Insecta</taxon>
        <taxon>Pterygota</taxon>
        <taxon>Neoptera</taxon>
        <taxon>Paraneoptera</taxon>
        <taxon>Hemiptera</taxon>
        <taxon>Sternorrhyncha</taxon>
        <taxon>Aphidomorpha</taxon>
        <taxon>Aphidoidea</taxon>
        <taxon>Aphididae</taxon>
        <taxon>Sipha</taxon>
    </lineage>
</organism>
<accession>A0A8B8FXJ2</accession>
<dbReference type="SUPFAM" id="SSF52540">
    <property type="entry name" value="P-loop containing nucleoside triphosphate hydrolases"/>
    <property type="match status" value="1"/>
</dbReference>
<comment type="cofactor">
    <cofactor evidence="1">
        <name>Mg(2+)</name>
        <dbReference type="ChEBI" id="CHEBI:18420"/>
    </cofactor>
</comment>
<name>A0A8B8FXJ2_9HEMI</name>
<keyword evidence="1" id="KW-0067">ATP-binding</keyword>
<dbReference type="Pfam" id="PF05970">
    <property type="entry name" value="PIF1"/>
    <property type="match status" value="1"/>
</dbReference>
<protein>
    <recommendedName>
        <fullName evidence="1">ATP-dependent DNA helicase</fullName>
        <ecNumber evidence="1">5.6.2.3</ecNumber>
    </recommendedName>
</protein>
<evidence type="ECO:0000256" key="1">
    <source>
        <dbReference type="RuleBase" id="RU363044"/>
    </source>
</evidence>
<comment type="catalytic activity">
    <reaction evidence="1">
        <text>ATP + H2O = ADP + phosphate + H(+)</text>
        <dbReference type="Rhea" id="RHEA:13065"/>
        <dbReference type="ChEBI" id="CHEBI:15377"/>
        <dbReference type="ChEBI" id="CHEBI:15378"/>
        <dbReference type="ChEBI" id="CHEBI:30616"/>
        <dbReference type="ChEBI" id="CHEBI:43474"/>
        <dbReference type="ChEBI" id="CHEBI:456216"/>
        <dbReference type="EC" id="5.6.2.3"/>
    </reaction>
</comment>
<gene>
    <name evidence="4" type="primary">LOC112686954</name>
</gene>
<dbReference type="AlphaFoldDB" id="A0A8B8FXJ2"/>
<dbReference type="GO" id="GO:0005524">
    <property type="term" value="F:ATP binding"/>
    <property type="evidence" value="ECO:0007669"/>
    <property type="project" value="UniProtKB-KW"/>
</dbReference>
<keyword evidence="1" id="KW-0347">Helicase</keyword>
<dbReference type="GO" id="GO:0006281">
    <property type="term" value="P:DNA repair"/>
    <property type="evidence" value="ECO:0007669"/>
    <property type="project" value="UniProtKB-KW"/>
</dbReference>
<dbReference type="InterPro" id="IPR010285">
    <property type="entry name" value="DNA_helicase_pif1-like_DEAD"/>
</dbReference>
<dbReference type="GO" id="GO:0016787">
    <property type="term" value="F:hydrolase activity"/>
    <property type="evidence" value="ECO:0007669"/>
    <property type="project" value="UniProtKB-KW"/>
</dbReference>
<keyword evidence="1" id="KW-0233">DNA recombination</keyword>
<feature type="domain" description="DNA helicase Pif1-like DEAD-box helicase" evidence="2">
    <location>
        <begin position="6"/>
        <end position="134"/>
    </location>
</feature>
<keyword evidence="1" id="KW-0234">DNA repair</keyword>
<proteinExistence type="inferred from homology"/>
<dbReference type="InterPro" id="IPR027417">
    <property type="entry name" value="P-loop_NTPase"/>
</dbReference>
<dbReference type="GeneID" id="112686954"/>
<evidence type="ECO:0000313" key="4">
    <source>
        <dbReference type="RefSeq" id="XP_025415238.1"/>
    </source>
</evidence>
<dbReference type="RefSeq" id="XP_025415238.1">
    <property type="nucleotide sequence ID" value="XM_025559453.1"/>
</dbReference>
<evidence type="ECO:0000313" key="3">
    <source>
        <dbReference type="Proteomes" id="UP000694846"/>
    </source>
</evidence>
<dbReference type="Gene3D" id="3.40.50.300">
    <property type="entry name" value="P-loop containing nucleotide triphosphate hydrolases"/>
    <property type="match status" value="1"/>
</dbReference>
<reference evidence="4" key="1">
    <citation type="submission" date="2025-08" db="UniProtKB">
        <authorList>
            <consortium name="RefSeq"/>
        </authorList>
    </citation>
    <scope>IDENTIFICATION</scope>
    <source>
        <tissue evidence="4">Whole body</tissue>
    </source>
</reference>
<dbReference type="Proteomes" id="UP000694846">
    <property type="component" value="Unplaced"/>
</dbReference>
<dbReference type="PANTHER" id="PTHR10492">
    <property type="match status" value="1"/>
</dbReference>